<proteinExistence type="predicted"/>
<gene>
    <name evidence="1" type="ORF">Pfra01_002018700</name>
</gene>
<evidence type="ECO:0000313" key="2">
    <source>
        <dbReference type="Proteomes" id="UP001165121"/>
    </source>
</evidence>
<sequence>MSLKPPMLSVRVLNVSLSFSVAHDMRLFAEVFVDASEAVRLVVLPHKPAQRRATDDVLRRFIIDDWDFVMRETLRTRAIVIFFVMYTKHGSTMSSADVVDLKSMKGRNGVPLTTRSVS</sequence>
<name>A0A9W6Y265_9STRA</name>
<keyword evidence="2" id="KW-1185">Reference proteome</keyword>
<dbReference type="AlphaFoldDB" id="A0A9W6Y265"/>
<reference evidence="1" key="1">
    <citation type="submission" date="2023-04" db="EMBL/GenBank/DDBJ databases">
        <title>Phytophthora fragariaefolia NBRC 109709.</title>
        <authorList>
            <person name="Ichikawa N."/>
            <person name="Sato H."/>
            <person name="Tonouchi N."/>
        </authorList>
    </citation>
    <scope>NUCLEOTIDE SEQUENCE</scope>
    <source>
        <strain evidence="1">NBRC 109709</strain>
    </source>
</reference>
<evidence type="ECO:0000313" key="1">
    <source>
        <dbReference type="EMBL" id="GMF50521.1"/>
    </source>
</evidence>
<comment type="caution">
    <text evidence="1">The sequence shown here is derived from an EMBL/GenBank/DDBJ whole genome shotgun (WGS) entry which is preliminary data.</text>
</comment>
<dbReference type="EMBL" id="BSXT01002712">
    <property type="protein sequence ID" value="GMF50521.1"/>
    <property type="molecule type" value="Genomic_DNA"/>
</dbReference>
<dbReference type="Proteomes" id="UP001165121">
    <property type="component" value="Unassembled WGS sequence"/>
</dbReference>
<dbReference type="OrthoDB" id="10537553at2759"/>
<accession>A0A9W6Y265</accession>
<protein>
    <submittedName>
        <fullName evidence="1">Unnamed protein product</fullName>
    </submittedName>
</protein>
<organism evidence="1 2">
    <name type="scientific">Phytophthora fragariaefolia</name>
    <dbReference type="NCBI Taxonomy" id="1490495"/>
    <lineage>
        <taxon>Eukaryota</taxon>
        <taxon>Sar</taxon>
        <taxon>Stramenopiles</taxon>
        <taxon>Oomycota</taxon>
        <taxon>Peronosporomycetes</taxon>
        <taxon>Peronosporales</taxon>
        <taxon>Peronosporaceae</taxon>
        <taxon>Phytophthora</taxon>
    </lineage>
</organism>